<feature type="non-terminal residue" evidence="1">
    <location>
        <position position="1"/>
    </location>
</feature>
<dbReference type="Gene3D" id="2.70.98.10">
    <property type="match status" value="1"/>
</dbReference>
<evidence type="ECO:0000313" key="2">
    <source>
        <dbReference type="Proteomes" id="UP000466799"/>
    </source>
</evidence>
<dbReference type="GO" id="GO:0003824">
    <property type="term" value="F:catalytic activity"/>
    <property type="evidence" value="ECO:0007669"/>
    <property type="project" value="InterPro"/>
</dbReference>
<dbReference type="AlphaFoldDB" id="A0A843R4T0"/>
<gene>
    <name evidence="1" type="ORF">GC247_08285</name>
</gene>
<organism evidence="1 2">
    <name type="scientific">Limosilactobacillus fermentum</name>
    <name type="common">Lactobacillus fermentum</name>
    <dbReference type="NCBI Taxonomy" id="1613"/>
    <lineage>
        <taxon>Bacteria</taxon>
        <taxon>Bacillati</taxon>
        <taxon>Bacillota</taxon>
        <taxon>Bacilli</taxon>
        <taxon>Lactobacillales</taxon>
        <taxon>Lactobacillaceae</taxon>
        <taxon>Limosilactobacillus</taxon>
    </lineage>
</organism>
<proteinExistence type="predicted"/>
<comment type="caution">
    <text evidence="1">The sequence shown here is derived from an EMBL/GenBank/DDBJ whole genome shotgun (WGS) entry which is preliminary data.</text>
</comment>
<dbReference type="Proteomes" id="UP000466799">
    <property type="component" value="Unassembled WGS sequence"/>
</dbReference>
<evidence type="ECO:0000313" key="1">
    <source>
        <dbReference type="EMBL" id="MPQ35856.1"/>
    </source>
</evidence>
<accession>A0A843R4T0</accession>
<reference evidence="1 2" key="1">
    <citation type="submission" date="2019-10" db="EMBL/GenBank/DDBJ databases">
        <title>Genome Sequencing and assembly of Lactobacillus fermentum I2, a lactic acid bacteria.</title>
        <authorList>
            <person name="Lopes L.S."/>
            <person name="Persinoti G.F."/>
            <person name="Riano-Pachon D.M."/>
            <person name="Labate C.A."/>
        </authorList>
    </citation>
    <scope>NUCLEOTIDE SEQUENCE [LARGE SCALE GENOMIC DNA]</scope>
    <source>
        <strain evidence="1 2">I2</strain>
    </source>
</reference>
<protein>
    <submittedName>
        <fullName evidence="1">Galactose mutarotase</fullName>
    </submittedName>
</protein>
<dbReference type="InterPro" id="IPR011013">
    <property type="entry name" value="Gal_mutarotase_sf_dom"/>
</dbReference>
<dbReference type="GO" id="GO:0005975">
    <property type="term" value="P:carbohydrate metabolic process"/>
    <property type="evidence" value="ECO:0007669"/>
    <property type="project" value="InterPro"/>
</dbReference>
<dbReference type="EMBL" id="WHJL01000110">
    <property type="protein sequence ID" value="MPQ35856.1"/>
    <property type="molecule type" value="Genomic_DNA"/>
</dbReference>
<dbReference type="GO" id="GO:0030246">
    <property type="term" value="F:carbohydrate binding"/>
    <property type="evidence" value="ECO:0007669"/>
    <property type="project" value="InterPro"/>
</dbReference>
<sequence>AMALEGQTLPDAINNPAFGDTVLRPGKPQHYQLQYVVKY</sequence>
<dbReference type="SUPFAM" id="SSF74650">
    <property type="entry name" value="Galactose mutarotase-like"/>
    <property type="match status" value="1"/>
</dbReference>
<dbReference type="InterPro" id="IPR014718">
    <property type="entry name" value="GH-type_carb-bd"/>
</dbReference>
<name>A0A843R4T0_LIMFE</name>